<dbReference type="EnsemblMetazoa" id="GPPI006069-RA">
    <property type="protein sequence ID" value="GPPI006069-PA"/>
    <property type="gene ID" value="GPPI006069"/>
</dbReference>
<accession>A0A1B0ARN4</accession>
<dbReference type="VEuPathDB" id="VectorBase:GPPI006069"/>
<evidence type="ECO:0000313" key="2">
    <source>
        <dbReference type="Proteomes" id="UP000092460"/>
    </source>
</evidence>
<organism evidence="1 2">
    <name type="scientific">Glossina palpalis gambiensis</name>
    <dbReference type="NCBI Taxonomy" id="67801"/>
    <lineage>
        <taxon>Eukaryota</taxon>
        <taxon>Metazoa</taxon>
        <taxon>Ecdysozoa</taxon>
        <taxon>Arthropoda</taxon>
        <taxon>Hexapoda</taxon>
        <taxon>Insecta</taxon>
        <taxon>Pterygota</taxon>
        <taxon>Neoptera</taxon>
        <taxon>Endopterygota</taxon>
        <taxon>Diptera</taxon>
        <taxon>Brachycera</taxon>
        <taxon>Muscomorpha</taxon>
        <taxon>Hippoboscoidea</taxon>
        <taxon>Glossinidae</taxon>
        <taxon>Glossina</taxon>
    </lineage>
</organism>
<reference evidence="1" key="2">
    <citation type="submission" date="2020-05" db="UniProtKB">
        <authorList>
            <consortium name="EnsemblMetazoa"/>
        </authorList>
    </citation>
    <scope>IDENTIFICATION</scope>
    <source>
        <strain evidence="1">IAEA</strain>
    </source>
</reference>
<protein>
    <submittedName>
        <fullName evidence="1">Uncharacterized protein</fullName>
    </submittedName>
</protein>
<dbReference type="AlphaFoldDB" id="A0A1B0ARN4"/>
<dbReference type="EMBL" id="JXJN01002492">
    <property type="status" value="NOT_ANNOTATED_CDS"/>
    <property type="molecule type" value="Genomic_DNA"/>
</dbReference>
<dbReference type="Proteomes" id="UP000092460">
    <property type="component" value="Unassembled WGS sequence"/>
</dbReference>
<sequence>LLRLDATSFGRFVSIAALRSGGSALSTKFSLEQNDASHCGCDDYRLTLRRILWRNNFANRAPVAVVYDGGGVYLGGASSGLLVKLVFALFPTFRTSDRSIFSLCIRCSMTLNIFPVTTINAIRANGPSSTIIVPNDLRPLHNIEKTLIQSTNNPKINCSTKASIH</sequence>
<evidence type="ECO:0000313" key="1">
    <source>
        <dbReference type="EnsemblMetazoa" id="GPPI006069-PA"/>
    </source>
</evidence>
<proteinExistence type="predicted"/>
<reference evidence="2" key="1">
    <citation type="submission" date="2015-01" db="EMBL/GenBank/DDBJ databases">
        <authorList>
            <person name="Aksoy S."/>
            <person name="Warren W."/>
            <person name="Wilson R.K."/>
        </authorList>
    </citation>
    <scope>NUCLEOTIDE SEQUENCE [LARGE SCALE GENOMIC DNA]</scope>
    <source>
        <strain evidence="2">IAEA</strain>
    </source>
</reference>
<keyword evidence="2" id="KW-1185">Reference proteome</keyword>
<name>A0A1B0ARN4_9MUSC</name>